<feature type="modified residue" description="4-aspartylphosphate" evidence="8">
    <location>
        <position position="52"/>
    </location>
</feature>
<dbReference type="PROSITE" id="PS51755">
    <property type="entry name" value="OMPR_PHOB"/>
    <property type="match status" value="1"/>
</dbReference>
<dbReference type="GO" id="GO:0032993">
    <property type="term" value="C:protein-DNA complex"/>
    <property type="evidence" value="ECO:0007669"/>
    <property type="project" value="TreeGrafter"/>
</dbReference>
<evidence type="ECO:0000259" key="10">
    <source>
        <dbReference type="PROSITE" id="PS50110"/>
    </source>
</evidence>
<feature type="domain" description="Response regulatory" evidence="10">
    <location>
        <begin position="3"/>
        <end position="116"/>
    </location>
</feature>
<dbReference type="GO" id="GO:0000987">
    <property type="term" value="F:cis-regulatory region sequence-specific DNA binding"/>
    <property type="evidence" value="ECO:0007669"/>
    <property type="project" value="UniProtKB-ARBA"/>
</dbReference>
<geneLocation type="plasmid" evidence="13">
    <name>pnp7-3</name>
</geneLocation>
<dbReference type="Pfam" id="PF00072">
    <property type="entry name" value="Response_reg"/>
    <property type="match status" value="1"/>
</dbReference>
<dbReference type="InterPro" id="IPR039420">
    <property type="entry name" value="WalR-like"/>
</dbReference>
<evidence type="ECO:0000256" key="1">
    <source>
        <dbReference type="ARBA" id="ARBA00004496"/>
    </source>
</evidence>
<evidence type="ECO:0000256" key="3">
    <source>
        <dbReference type="ARBA" id="ARBA00022553"/>
    </source>
</evidence>
<name>A0A2D2LY93_FAUOS</name>
<dbReference type="Pfam" id="PF00486">
    <property type="entry name" value="Trans_reg_C"/>
    <property type="match status" value="1"/>
</dbReference>
<keyword evidence="2" id="KW-0963">Cytoplasm</keyword>
<dbReference type="Gene3D" id="3.40.50.2300">
    <property type="match status" value="1"/>
</dbReference>
<dbReference type="SMART" id="SM00862">
    <property type="entry name" value="Trans_reg_C"/>
    <property type="match status" value="1"/>
</dbReference>
<dbReference type="GO" id="GO:0042802">
    <property type="term" value="F:identical protein binding"/>
    <property type="evidence" value="ECO:0007669"/>
    <property type="project" value="UniProtKB-ARBA"/>
</dbReference>
<dbReference type="InterPro" id="IPR011006">
    <property type="entry name" value="CheY-like_superfamily"/>
</dbReference>
<dbReference type="EMBL" id="CP024446">
    <property type="protein sequence ID" value="ATR79968.1"/>
    <property type="molecule type" value="Genomic_DNA"/>
</dbReference>
<dbReference type="PROSITE" id="PS50110">
    <property type="entry name" value="RESPONSE_REGULATORY"/>
    <property type="match status" value="1"/>
</dbReference>
<dbReference type="GO" id="GO:0045893">
    <property type="term" value="P:positive regulation of DNA-templated transcription"/>
    <property type="evidence" value="ECO:0007669"/>
    <property type="project" value="UniProtKB-ARBA"/>
</dbReference>
<dbReference type="InterPro" id="IPR001867">
    <property type="entry name" value="OmpR/PhoB-type_DNA-bd"/>
</dbReference>
<dbReference type="SUPFAM" id="SSF52172">
    <property type="entry name" value="CheY-like"/>
    <property type="match status" value="1"/>
</dbReference>
<evidence type="ECO:0000313" key="13">
    <source>
        <dbReference type="Proteomes" id="UP000229340"/>
    </source>
</evidence>
<evidence type="ECO:0000256" key="9">
    <source>
        <dbReference type="PROSITE-ProRule" id="PRU01091"/>
    </source>
</evidence>
<feature type="DNA-binding region" description="OmpR/PhoB-type" evidence="9">
    <location>
        <begin position="126"/>
        <end position="225"/>
    </location>
</feature>
<evidence type="ECO:0000256" key="4">
    <source>
        <dbReference type="ARBA" id="ARBA00023012"/>
    </source>
</evidence>
<dbReference type="AlphaFoldDB" id="A0A2D2LY93"/>
<dbReference type="SMART" id="SM00448">
    <property type="entry name" value="REC"/>
    <property type="match status" value="1"/>
</dbReference>
<dbReference type="PANTHER" id="PTHR48111:SF50">
    <property type="entry name" value="KDP OPERON TRANSCRIPTIONAL REGULATORY PROTEIN KDPE"/>
    <property type="match status" value="1"/>
</dbReference>
<evidence type="ECO:0000259" key="11">
    <source>
        <dbReference type="PROSITE" id="PS51755"/>
    </source>
</evidence>
<feature type="domain" description="OmpR/PhoB-type" evidence="11">
    <location>
        <begin position="126"/>
        <end position="225"/>
    </location>
</feature>
<evidence type="ECO:0000256" key="7">
    <source>
        <dbReference type="ARBA" id="ARBA00023163"/>
    </source>
</evidence>
<dbReference type="GO" id="GO:0005829">
    <property type="term" value="C:cytosol"/>
    <property type="evidence" value="ECO:0007669"/>
    <property type="project" value="TreeGrafter"/>
</dbReference>
<dbReference type="InterPro" id="IPR036388">
    <property type="entry name" value="WH-like_DNA-bd_sf"/>
</dbReference>
<evidence type="ECO:0000256" key="8">
    <source>
        <dbReference type="PROSITE-ProRule" id="PRU00169"/>
    </source>
</evidence>
<dbReference type="RefSeq" id="WP_100271281.1">
    <property type="nucleotide sequence ID" value="NZ_CP024446.1"/>
</dbReference>
<keyword evidence="4" id="KW-0902">Two-component regulatory system</keyword>
<dbReference type="GO" id="GO:0000156">
    <property type="term" value="F:phosphorelay response regulator activity"/>
    <property type="evidence" value="ECO:0007669"/>
    <property type="project" value="TreeGrafter"/>
</dbReference>
<keyword evidence="6 9" id="KW-0238">DNA-binding</keyword>
<dbReference type="CDD" id="cd17620">
    <property type="entry name" value="REC_OmpR_KdpE-like"/>
    <property type="match status" value="1"/>
</dbReference>
<dbReference type="PANTHER" id="PTHR48111">
    <property type="entry name" value="REGULATOR OF RPOS"/>
    <property type="match status" value="1"/>
</dbReference>
<keyword evidence="3 8" id="KW-0597">Phosphoprotein</keyword>
<organism evidence="12 13">
    <name type="scientific">Faucicola osloensis</name>
    <name type="common">Moraxella osloensis</name>
    <dbReference type="NCBI Taxonomy" id="34062"/>
    <lineage>
        <taxon>Bacteria</taxon>
        <taxon>Pseudomonadati</taxon>
        <taxon>Pseudomonadota</taxon>
        <taxon>Gammaproteobacteria</taxon>
        <taxon>Moraxellales</taxon>
        <taxon>Moraxellaceae</taxon>
        <taxon>Faucicola</taxon>
    </lineage>
</organism>
<keyword evidence="5" id="KW-0805">Transcription regulation</keyword>
<dbReference type="Gene3D" id="6.10.250.690">
    <property type="match status" value="1"/>
</dbReference>
<comment type="subcellular location">
    <subcellularLocation>
        <location evidence="1">Cytoplasm</location>
    </subcellularLocation>
</comment>
<evidence type="ECO:0000256" key="6">
    <source>
        <dbReference type="ARBA" id="ARBA00023125"/>
    </source>
</evidence>
<reference evidence="13" key="1">
    <citation type="submission" date="2017-10" db="EMBL/GenBank/DDBJ databases">
        <title>Complete genome sequence of Moraxella osloensis NP7 isolated from human skin.</title>
        <authorList>
            <person name="Lee K."/>
            <person name="Lim J.Y."/>
            <person name="Hwang I."/>
        </authorList>
    </citation>
    <scope>NUCLEOTIDE SEQUENCE [LARGE SCALE GENOMIC DNA]</scope>
    <source>
        <strain evidence="13">NP7</strain>
        <plasmid evidence="13">pnp7-3</plasmid>
    </source>
</reference>
<dbReference type="InterPro" id="IPR001789">
    <property type="entry name" value="Sig_transdc_resp-reg_receiver"/>
</dbReference>
<dbReference type="CDD" id="cd00383">
    <property type="entry name" value="trans_reg_C"/>
    <property type="match status" value="1"/>
</dbReference>
<dbReference type="Proteomes" id="UP000229340">
    <property type="component" value="Plasmid pNP7-3"/>
</dbReference>
<accession>A0A2D2LY93</accession>
<evidence type="ECO:0000256" key="2">
    <source>
        <dbReference type="ARBA" id="ARBA00022490"/>
    </source>
</evidence>
<evidence type="ECO:0000313" key="12">
    <source>
        <dbReference type="EMBL" id="ATR79968.1"/>
    </source>
</evidence>
<dbReference type="Gene3D" id="1.10.10.10">
    <property type="entry name" value="Winged helix-like DNA-binding domain superfamily/Winged helix DNA-binding domain"/>
    <property type="match status" value="1"/>
</dbReference>
<evidence type="ECO:0000256" key="5">
    <source>
        <dbReference type="ARBA" id="ARBA00023015"/>
    </source>
</evidence>
<keyword evidence="12" id="KW-0614">Plasmid</keyword>
<sequence length="225" mass="25832">MKTILIIEDEPHIARFIKKVLEDEAWVVYTAETGQRGLIEAATRRPDLIILDLGLPDSDGLEIINDIRTWSKLPIIVLSARSNEQDKIQALNYGADDYLTKPFSMGELLARVNALLRRYQNNQDSDAIVQMGDICIDTSQREVSKNGEVVHLTPIEYRLLTVLIRNSQRVLTHEQILDEVWGKGHQDQGHYVRIFMSNLRQKLEDNPSRPKHFLTEVGVGYRLKM</sequence>
<dbReference type="FunFam" id="3.40.50.2300:FF:000021">
    <property type="entry name" value="Two-component system response regulator KdpE"/>
    <property type="match status" value="1"/>
</dbReference>
<protein>
    <submittedName>
        <fullName evidence="12">DNA-binding response regulator</fullName>
    </submittedName>
</protein>
<proteinExistence type="predicted"/>
<keyword evidence="7" id="KW-0804">Transcription</keyword>
<gene>
    <name evidence="12" type="ORF">NP7_11455</name>
</gene>